<dbReference type="EMBL" id="KV878889">
    <property type="protein sequence ID" value="OJJ88361.1"/>
    <property type="molecule type" value="Genomic_DNA"/>
</dbReference>
<evidence type="ECO:0000313" key="2">
    <source>
        <dbReference type="Proteomes" id="UP000184300"/>
    </source>
</evidence>
<accession>A0A1L9VWR8</accession>
<dbReference type="Pfam" id="PF06100">
    <property type="entry name" value="MCRA"/>
    <property type="match status" value="1"/>
</dbReference>
<protein>
    <recommendedName>
        <fullName evidence="3">Oleate hydratase</fullName>
    </recommendedName>
</protein>
<dbReference type="VEuPathDB" id="FungiDB:ASPGLDRAFT_162654"/>
<dbReference type="GO" id="GO:0071949">
    <property type="term" value="F:FAD binding"/>
    <property type="evidence" value="ECO:0007669"/>
    <property type="project" value="InterPro"/>
</dbReference>
<dbReference type="SUPFAM" id="SSF51905">
    <property type="entry name" value="FAD/NAD(P)-binding domain"/>
    <property type="match status" value="1"/>
</dbReference>
<dbReference type="GeneID" id="34458779"/>
<dbReference type="GO" id="GO:0006631">
    <property type="term" value="P:fatty acid metabolic process"/>
    <property type="evidence" value="ECO:0007669"/>
    <property type="project" value="InterPro"/>
</dbReference>
<dbReference type="InterPro" id="IPR036188">
    <property type="entry name" value="FAD/NAD-bd_sf"/>
</dbReference>
<evidence type="ECO:0008006" key="3">
    <source>
        <dbReference type="Google" id="ProtNLM"/>
    </source>
</evidence>
<dbReference type="Gene3D" id="3.30.9.80">
    <property type="match status" value="1"/>
</dbReference>
<proteinExistence type="predicted"/>
<gene>
    <name evidence="1" type="ORF">ASPGLDRAFT_162654</name>
</gene>
<dbReference type="PANTHER" id="PTHR37417:SF2">
    <property type="entry name" value="67 KDA MYOSIN-CROSS-REACTIVE ANTIGEN FAMILY PROTEIN (AFU_ORTHOLOGUE AFUA_5G09970)"/>
    <property type="match status" value="1"/>
</dbReference>
<keyword evidence="2" id="KW-1185">Reference proteome</keyword>
<dbReference type="OrthoDB" id="545169at2759"/>
<dbReference type="GO" id="GO:0050151">
    <property type="term" value="F:oleate hydratase activity"/>
    <property type="evidence" value="ECO:0007669"/>
    <property type="project" value="InterPro"/>
</dbReference>
<name>A0A1L9VWR8_ASPGL</name>
<evidence type="ECO:0000313" key="1">
    <source>
        <dbReference type="EMBL" id="OJJ88361.1"/>
    </source>
</evidence>
<dbReference type="Proteomes" id="UP000184300">
    <property type="component" value="Unassembled WGS sequence"/>
</dbReference>
<dbReference type="PANTHER" id="PTHR37417">
    <property type="entry name" value="67 KDA MYOSIN-CROSS-REACTIVE ANTIGEN FAMILY PROTEIN (AFU_ORTHOLOGUE AFUA_5G09970)"/>
    <property type="match status" value="1"/>
</dbReference>
<dbReference type="Gene3D" id="3.50.50.60">
    <property type="entry name" value="FAD/NAD(P)-binding domain"/>
    <property type="match status" value="2"/>
</dbReference>
<reference evidence="2" key="1">
    <citation type="journal article" date="2017" name="Genome Biol.">
        <title>Comparative genomics reveals high biological diversity and specific adaptations in the industrially and medically important fungal genus Aspergillus.</title>
        <authorList>
            <person name="de Vries R.P."/>
            <person name="Riley R."/>
            <person name="Wiebenga A."/>
            <person name="Aguilar-Osorio G."/>
            <person name="Amillis S."/>
            <person name="Uchima C.A."/>
            <person name="Anderluh G."/>
            <person name="Asadollahi M."/>
            <person name="Askin M."/>
            <person name="Barry K."/>
            <person name="Battaglia E."/>
            <person name="Bayram O."/>
            <person name="Benocci T."/>
            <person name="Braus-Stromeyer S.A."/>
            <person name="Caldana C."/>
            <person name="Canovas D."/>
            <person name="Cerqueira G.C."/>
            <person name="Chen F."/>
            <person name="Chen W."/>
            <person name="Choi C."/>
            <person name="Clum A."/>
            <person name="Dos Santos R.A."/>
            <person name="Damasio A.R."/>
            <person name="Diallinas G."/>
            <person name="Emri T."/>
            <person name="Fekete E."/>
            <person name="Flipphi M."/>
            <person name="Freyberg S."/>
            <person name="Gallo A."/>
            <person name="Gournas C."/>
            <person name="Habgood R."/>
            <person name="Hainaut M."/>
            <person name="Harispe M.L."/>
            <person name="Henrissat B."/>
            <person name="Hilden K.S."/>
            <person name="Hope R."/>
            <person name="Hossain A."/>
            <person name="Karabika E."/>
            <person name="Karaffa L."/>
            <person name="Karanyi Z."/>
            <person name="Krasevec N."/>
            <person name="Kuo A."/>
            <person name="Kusch H."/>
            <person name="LaButti K."/>
            <person name="Lagendijk E.L."/>
            <person name="Lapidus A."/>
            <person name="Levasseur A."/>
            <person name="Lindquist E."/>
            <person name="Lipzen A."/>
            <person name="Logrieco A.F."/>
            <person name="MacCabe A."/>
            <person name="Maekelae M.R."/>
            <person name="Malavazi I."/>
            <person name="Melin P."/>
            <person name="Meyer V."/>
            <person name="Mielnichuk N."/>
            <person name="Miskei M."/>
            <person name="Molnar A.P."/>
            <person name="Mule G."/>
            <person name="Ngan C.Y."/>
            <person name="Orejas M."/>
            <person name="Orosz E."/>
            <person name="Ouedraogo J.P."/>
            <person name="Overkamp K.M."/>
            <person name="Park H.-S."/>
            <person name="Perrone G."/>
            <person name="Piumi F."/>
            <person name="Punt P.J."/>
            <person name="Ram A.F."/>
            <person name="Ramon A."/>
            <person name="Rauscher S."/>
            <person name="Record E."/>
            <person name="Riano-Pachon D.M."/>
            <person name="Robert V."/>
            <person name="Roehrig J."/>
            <person name="Ruller R."/>
            <person name="Salamov A."/>
            <person name="Salih N.S."/>
            <person name="Samson R.A."/>
            <person name="Sandor E."/>
            <person name="Sanguinetti M."/>
            <person name="Schuetze T."/>
            <person name="Sepcic K."/>
            <person name="Shelest E."/>
            <person name="Sherlock G."/>
            <person name="Sophianopoulou V."/>
            <person name="Squina F.M."/>
            <person name="Sun H."/>
            <person name="Susca A."/>
            <person name="Todd R.B."/>
            <person name="Tsang A."/>
            <person name="Unkles S.E."/>
            <person name="van de Wiele N."/>
            <person name="van Rossen-Uffink D."/>
            <person name="Oliveira J.V."/>
            <person name="Vesth T.C."/>
            <person name="Visser J."/>
            <person name="Yu J.-H."/>
            <person name="Zhou M."/>
            <person name="Andersen M.R."/>
            <person name="Archer D.B."/>
            <person name="Baker S.E."/>
            <person name="Benoit I."/>
            <person name="Brakhage A.A."/>
            <person name="Braus G.H."/>
            <person name="Fischer R."/>
            <person name="Frisvad J.C."/>
            <person name="Goldman G.H."/>
            <person name="Houbraken J."/>
            <person name="Oakley B."/>
            <person name="Pocsi I."/>
            <person name="Scazzocchio C."/>
            <person name="Seiboth B."/>
            <person name="vanKuyk P.A."/>
            <person name="Wortman J."/>
            <person name="Dyer P.S."/>
            <person name="Grigoriev I.V."/>
        </authorList>
    </citation>
    <scope>NUCLEOTIDE SEQUENCE [LARGE SCALE GENOMIC DNA]</scope>
    <source>
        <strain evidence="2">CBS 516.65</strain>
    </source>
</reference>
<dbReference type="STRING" id="1160497.A0A1L9VWR8"/>
<dbReference type="InterPro" id="IPR010354">
    <property type="entry name" value="Oleate_hydratase"/>
</dbReference>
<sequence>MNHRQPDDMDAWILGNGVQPLAAAVYLIEEVKVPPNRVHILETIGKAGECTVSAGDPVNGYEYRSGAVPVFSGVWVEDLLCKVPSQTRPGKTALDDVMEFYEVGYSDRTLCTRFLAEKSGGISCINTKQVSLGFRDRRDLSRLSGKTEQSLERSHILDHFHESFFKSDYWLMIATTFGFQPWHSAAEFHRYVRRFMHNSHGLNDFHPLYEGRVNLHQAVTAPVAAFLESRGVDFQCHTTVTDIIMDPPDKCHRVSAIEWTKANEPKKGTITLAQNDIAIVSLGNIMSGAATGSNTTPPDLELIEIHKGLDENWLLWLELCTKHPKFGNAYNFCTRMLQSRLEVFTVTLKSPEFLNRFIALTGDQPGSVPYVTIKDSTWLMSMSVPRQPFFADQPPDVHVFWGYAMHPEKTGDFIKKPMINCSGEEIMMELLHHLKFPVETITCDAITIPCILPRMTSMLLPRVASDRPQIIPEAMTNLGLIGQFVEIPNEVVCSMDYGVKGAQMAVGQLMGLQEQEPVKASKPKKSSVFGLSRFL</sequence>
<organism evidence="1 2">
    <name type="scientific">Aspergillus glaucus CBS 516.65</name>
    <dbReference type="NCBI Taxonomy" id="1160497"/>
    <lineage>
        <taxon>Eukaryota</taxon>
        <taxon>Fungi</taxon>
        <taxon>Dikarya</taxon>
        <taxon>Ascomycota</taxon>
        <taxon>Pezizomycotina</taxon>
        <taxon>Eurotiomycetes</taxon>
        <taxon>Eurotiomycetidae</taxon>
        <taxon>Eurotiales</taxon>
        <taxon>Aspergillaceae</taxon>
        <taxon>Aspergillus</taxon>
        <taxon>Aspergillus subgen. Aspergillus</taxon>
    </lineage>
</organism>
<dbReference type="RefSeq" id="XP_022405037.1">
    <property type="nucleotide sequence ID" value="XM_022542518.1"/>
</dbReference>
<dbReference type="AlphaFoldDB" id="A0A1L9VWR8"/>